<dbReference type="GO" id="GO:0016779">
    <property type="term" value="F:nucleotidyltransferase activity"/>
    <property type="evidence" value="ECO:0007669"/>
    <property type="project" value="UniProtKB-KW"/>
</dbReference>
<evidence type="ECO:0000313" key="8">
    <source>
        <dbReference type="EMBL" id="CAF1153416.1"/>
    </source>
</evidence>
<dbReference type="EMBL" id="CAJNOK010011996">
    <property type="protein sequence ID" value="CAF1153416.1"/>
    <property type="molecule type" value="Genomic_DNA"/>
</dbReference>
<dbReference type="EMBL" id="CAJOBC010010187">
    <property type="protein sequence ID" value="CAF4002537.1"/>
    <property type="molecule type" value="Genomic_DNA"/>
</dbReference>
<evidence type="ECO:0000313" key="10">
    <source>
        <dbReference type="EMBL" id="CAF3962763.1"/>
    </source>
</evidence>
<keyword evidence="7" id="KW-0521">NADP</keyword>
<keyword evidence="5" id="KW-0677">Repeat</keyword>
<dbReference type="GO" id="GO:0106274">
    <property type="term" value="F:NAD+-protein-arginine ADP-ribosyltransferase activity"/>
    <property type="evidence" value="ECO:0007669"/>
    <property type="project" value="UniProtKB-EC"/>
</dbReference>
<keyword evidence="12" id="KW-1185">Reference proteome</keyword>
<dbReference type="Proteomes" id="UP000682733">
    <property type="component" value="Unassembled WGS sequence"/>
</dbReference>
<keyword evidence="3 7" id="KW-0808">Transferase</keyword>
<dbReference type="Pfam" id="PF02493">
    <property type="entry name" value="MORN"/>
    <property type="match status" value="6"/>
</dbReference>
<dbReference type="SUPFAM" id="SSF56399">
    <property type="entry name" value="ADP-ribosylation"/>
    <property type="match status" value="1"/>
</dbReference>
<evidence type="ECO:0000313" key="12">
    <source>
        <dbReference type="Proteomes" id="UP000663829"/>
    </source>
</evidence>
<dbReference type="EMBL" id="CAJOBA010032242">
    <property type="protein sequence ID" value="CAF3962763.1"/>
    <property type="molecule type" value="Genomic_DNA"/>
</dbReference>
<dbReference type="SUPFAM" id="SSF82185">
    <property type="entry name" value="Histone H3 K4-specific methyltransferase SET7/9 N-terminal domain"/>
    <property type="match status" value="1"/>
</dbReference>
<comment type="catalytic activity">
    <reaction evidence="6 7">
        <text>L-arginyl-[protein] + NAD(+) = N(omega)-(ADP-D-ribosyl)-L-arginyl-[protein] + nicotinamide + H(+)</text>
        <dbReference type="Rhea" id="RHEA:19149"/>
        <dbReference type="Rhea" id="RHEA-COMP:10532"/>
        <dbReference type="Rhea" id="RHEA-COMP:15087"/>
        <dbReference type="ChEBI" id="CHEBI:15378"/>
        <dbReference type="ChEBI" id="CHEBI:17154"/>
        <dbReference type="ChEBI" id="CHEBI:29965"/>
        <dbReference type="ChEBI" id="CHEBI:57540"/>
        <dbReference type="ChEBI" id="CHEBI:142554"/>
        <dbReference type="EC" id="2.4.2.31"/>
    </reaction>
</comment>
<keyword evidence="7" id="KW-0520">NAD</keyword>
<reference evidence="9" key="1">
    <citation type="submission" date="2021-02" db="EMBL/GenBank/DDBJ databases">
        <authorList>
            <person name="Nowell W R."/>
        </authorList>
    </citation>
    <scope>NUCLEOTIDE SEQUENCE</scope>
</reference>
<dbReference type="InterPro" id="IPR000768">
    <property type="entry name" value="ART"/>
</dbReference>
<dbReference type="AlphaFoldDB" id="A0A814ZA20"/>
<keyword evidence="4" id="KW-0548">Nucleotidyltransferase</keyword>
<dbReference type="PANTHER" id="PTHR23084:SF263">
    <property type="entry name" value="MORN REPEAT-CONTAINING PROTEIN 1"/>
    <property type="match status" value="1"/>
</dbReference>
<sequence>MSVRYCDIDLEHKKLPPVYGYLSSPLVSLEVSLEKIIPFIDNLQRYIKIAKQHCHSSDHLTKEESAALYLYTLEFGDQSFYRVLNKALRDENRAALKPWFPYLKLLDTALNKLPSKKLPLWRGVDADVSRSFQQGQLVTWWSVNSCSSSVNAIKDFLGTDSTLFMIKALNGKNISAYTCNTNENEFVLMPGTRLEVVSGGLDHSNGLHIVYLREVDDDDESMSASVSSLKLNEATSTGLSSIVVKKKVILADSGSYEGDTVADVPNGRGVCAWATGTHYTGGWQDGKMHGQGIQTWGRDTKWYGDGYDGEYKNGKKHGRGNYTYANGDRYEGEYKDGKRHGRGIQTWGKDTKWFGDLYDGEYEDGKKHGRGIYTYANGDRYEGEYKDDKKHDRGIYTYANGNRYDVEYNNGERISEKRLTDCGVLSHA</sequence>
<dbReference type="EC" id="2.4.2.31" evidence="7"/>
<organism evidence="9 12">
    <name type="scientific">Didymodactylos carnosus</name>
    <dbReference type="NCBI Taxonomy" id="1234261"/>
    <lineage>
        <taxon>Eukaryota</taxon>
        <taxon>Metazoa</taxon>
        <taxon>Spiralia</taxon>
        <taxon>Gnathifera</taxon>
        <taxon>Rotifera</taxon>
        <taxon>Eurotatoria</taxon>
        <taxon>Bdelloidea</taxon>
        <taxon>Philodinida</taxon>
        <taxon>Philodinidae</taxon>
        <taxon>Didymodactylos</taxon>
    </lineage>
</organism>
<dbReference type="Gene3D" id="2.20.110.10">
    <property type="entry name" value="Histone H3 K4-specific methyltransferase SET7/9 N-terminal domain"/>
    <property type="match status" value="3"/>
</dbReference>
<evidence type="ECO:0000256" key="7">
    <source>
        <dbReference type="RuleBase" id="RU361228"/>
    </source>
</evidence>
<evidence type="ECO:0000313" key="11">
    <source>
        <dbReference type="EMBL" id="CAF4002537.1"/>
    </source>
</evidence>
<dbReference type="SMART" id="SM00698">
    <property type="entry name" value="MORN"/>
    <property type="match status" value="6"/>
</dbReference>
<evidence type="ECO:0000256" key="4">
    <source>
        <dbReference type="ARBA" id="ARBA00022695"/>
    </source>
</evidence>
<protein>
    <recommendedName>
        <fullName evidence="7">NAD(P)(+)--arginine ADP-ribosyltransferase</fullName>
        <ecNumber evidence="7">2.4.2.31</ecNumber>
    </recommendedName>
    <alternativeName>
        <fullName evidence="7">Mono(ADP-ribosyl)transferase</fullName>
    </alternativeName>
</protein>
<dbReference type="Proteomes" id="UP000663829">
    <property type="component" value="Unassembled WGS sequence"/>
</dbReference>
<accession>A0A814ZA20</accession>
<evidence type="ECO:0000256" key="6">
    <source>
        <dbReference type="ARBA" id="ARBA00047597"/>
    </source>
</evidence>
<evidence type="ECO:0000256" key="3">
    <source>
        <dbReference type="ARBA" id="ARBA00022679"/>
    </source>
</evidence>
<gene>
    <name evidence="9" type="ORF">GPM918_LOCUS25622</name>
    <name evidence="8" type="ORF">OVA965_LOCUS21723</name>
    <name evidence="11" type="ORF">SRO942_LOCUS25629</name>
    <name evidence="10" type="ORF">TMI583_LOCUS22431</name>
</gene>
<evidence type="ECO:0000256" key="1">
    <source>
        <dbReference type="ARBA" id="ARBA00009558"/>
    </source>
</evidence>
<comment type="caution">
    <text evidence="9">The sequence shown here is derived from an EMBL/GenBank/DDBJ whole genome shotgun (WGS) entry which is preliminary data.</text>
</comment>
<evidence type="ECO:0000256" key="2">
    <source>
        <dbReference type="ARBA" id="ARBA00022676"/>
    </source>
</evidence>
<dbReference type="EMBL" id="CAJNOQ010010013">
    <property type="protein sequence ID" value="CAF1240262.1"/>
    <property type="molecule type" value="Genomic_DNA"/>
</dbReference>
<dbReference type="Pfam" id="PF01129">
    <property type="entry name" value="ART"/>
    <property type="match status" value="1"/>
</dbReference>
<comment type="similarity">
    <text evidence="1 7">Belongs to the Arg-specific ADP-ribosyltransferase family.</text>
</comment>
<evidence type="ECO:0000313" key="9">
    <source>
        <dbReference type="EMBL" id="CAF1240262.1"/>
    </source>
</evidence>
<name>A0A814ZA20_9BILA</name>
<proteinExistence type="inferred from homology"/>
<keyword evidence="2 7" id="KW-0328">Glycosyltransferase</keyword>
<dbReference type="PANTHER" id="PTHR23084">
    <property type="entry name" value="PHOSPHATIDYLINOSITOL-4-PHOSPHATE 5-KINASE RELATED"/>
    <property type="match status" value="1"/>
</dbReference>
<dbReference type="Proteomes" id="UP000677228">
    <property type="component" value="Unassembled WGS sequence"/>
</dbReference>
<evidence type="ECO:0000256" key="5">
    <source>
        <dbReference type="ARBA" id="ARBA00022737"/>
    </source>
</evidence>
<dbReference type="OrthoDB" id="294378at2759"/>
<dbReference type="Proteomes" id="UP000681722">
    <property type="component" value="Unassembled WGS sequence"/>
</dbReference>
<dbReference type="PROSITE" id="PS51996">
    <property type="entry name" value="TR_MART"/>
    <property type="match status" value="1"/>
</dbReference>
<dbReference type="InterPro" id="IPR003409">
    <property type="entry name" value="MORN"/>
</dbReference>
<dbReference type="Gene3D" id="3.90.176.10">
    <property type="entry name" value="Toxin ADP-ribosyltransferase, Chain A, domain 1"/>
    <property type="match status" value="1"/>
</dbReference>